<dbReference type="Gene3D" id="1.10.3290.10">
    <property type="entry name" value="Fido-like domain"/>
    <property type="match status" value="1"/>
</dbReference>
<dbReference type="Proteomes" id="UP000239239">
    <property type="component" value="Unassembled WGS sequence"/>
</dbReference>
<dbReference type="SUPFAM" id="SSF48403">
    <property type="entry name" value="Ankyrin repeat"/>
    <property type="match status" value="1"/>
</dbReference>
<organism evidence="3 4">
    <name type="scientific">Legionella pneumophila</name>
    <dbReference type="NCBI Taxonomy" id="446"/>
    <lineage>
        <taxon>Bacteria</taxon>
        <taxon>Pseudomonadati</taxon>
        <taxon>Pseudomonadota</taxon>
        <taxon>Gammaproteobacteria</taxon>
        <taxon>Legionellales</taxon>
        <taxon>Legionellaceae</taxon>
        <taxon>Legionella</taxon>
    </lineage>
</organism>
<sequence>MVKIMPNLPGLYFLQAYPREEIWRLFVDGRFWSKENGWRGYESREPGCLNAALESLCSIALQVEKSGEEFELSVDLIKKIHKKCGKKVEELQEKNPGELRTDEPVSFGIPAGRASIKGIEEFLSLVFLTEGEAEFGPGKAGPFGPNFNKNYFKNLNPEQIPDLAKQIYFDMCKYGHSNTNHFYLAVMKNVDVYLEKITQSYNQEIKTAETLDEKLKIIVKHIRMYEVLHPFRDANGRTFVNNLLNILLMQQGLPPATFYEPNVFDLYSADELVVVVKEAIFNTVEIIEKSKKKDPIFLYGYHSSLEDQTKFRDMLDSPSYEKITHMDFSDLNPKKLQSNVQKCLSSLNEQYPLHRGAIYLSEPDDVKLLMSNCNESDINQRIEQGAPPLYVGKTPAHLAVLSGNMAMIDELIAKKADLSLQDYDGKTALHYAAEYGNMQIMGKILKVVLSQENAIKVLNIKDNRGKTAFHYAAEYGTPELVSALTTTAVIQINEPDNSGSSAITLAYKNHKLKIFDELLNSGADISDELLDAIWARKDKETLGKIIAKNEKILLNKEALRIAISMGSISLVKKFLHAGIEIDTPLTKEKATPLMLSTNSGNPKLVSYLLKKGANTRLTDTSGNTVLHYVFYTKPENRQALINIIIEKDKELINQPNTNGNPPLYNAVVVNDLKMAKILLEKGARVDFEDRLGNNILHSAMRRCDLPIILDIVKKDRSLLHKRNSEGRNPFHQALHEMPTFPSSKETEEIHFMNLSDFLLKEGVDLNKKDIQGKTILDIVLSKQYFHLGVKLMKAGAHTNISSSSKFLKNSDANSILERPFKFKNDLKKELDENPLIAMAQINDLYVQIKNNRIRTPTGYAPKEGVSFFKGKSNDAKAHDEVLSVLKELYDSKLTEILGNLPGEGVEQIKRSQKLFDTELKLLIKNQDISRKVDKKSIQEAVGTSLKIKW</sequence>
<comment type="caution">
    <text evidence="3">The sequence shown here is derived from an EMBL/GenBank/DDBJ whole genome shotgun (WGS) entry which is preliminary data.</text>
</comment>
<dbReference type="Pfam" id="PF12796">
    <property type="entry name" value="Ank_2"/>
    <property type="match status" value="3"/>
</dbReference>
<name>A0A2S6F1G6_LEGPN</name>
<protein>
    <submittedName>
        <fullName evidence="3">Phosphocholine transferase</fullName>
    </submittedName>
</protein>
<keyword evidence="2" id="KW-0040">ANK repeat</keyword>
<proteinExistence type="predicted"/>
<dbReference type="InterPro" id="IPR036597">
    <property type="entry name" value="Fido-like_dom_sf"/>
</dbReference>
<dbReference type="Pfam" id="PF22170">
    <property type="entry name" value="AnkX_ins"/>
    <property type="match status" value="1"/>
</dbReference>
<evidence type="ECO:0000313" key="3">
    <source>
        <dbReference type="EMBL" id="PPK31245.1"/>
    </source>
</evidence>
<dbReference type="PRINTS" id="PR01415">
    <property type="entry name" value="ANKYRIN"/>
</dbReference>
<dbReference type="AlphaFoldDB" id="A0A2S6F1G6"/>
<dbReference type="PANTHER" id="PTHR24198">
    <property type="entry name" value="ANKYRIN REPEAT AND PROTEIN KINASE DOMAIN-CONTAINING PROTEIN"/>
    <property type="match status" value="1"/>
</dbReference>
<dbReference type="OrthoDB" id="5649256at2"/>
<dbReference type="InterPro" id="IPR054037">
    <property type="entry name" value="AnkX_ins"/>
</dbReference>
<dbReference type="PROSITE" id="PS50297">
    <property type="entry name" value="ANK_REP_REGION"/>
    <property type="match status" value="4"/>
</dbReference>
<dbReference type="GO" id="GO:0044605">
    <property type="term" value="F:phosphocholine transferase activity"/>
    <property type="evidence" value="ECO:0007669"/>
    <property type="project" value="InterPro"/>
</dbReference>
<keyword evidence="3" id="KW-0808">Transferase</keyword>
<dbReference type="Gene3D" id="1.25.40.20">
    <property type="entry name" value="Ankyrin repeat-containing domain"/>
    <property type="match status" value="3"/>
</dbReference>
<dbReference type="InterPro" id="IPR003812">
    <property type="entry name" value="Fido"/>
</dbReference>
<dbReference type="PROSITE" id="PS50088">
    <property type="entry name" value="ANK_REPEAT"/>
    <property type="match status" value="4"/>
</dbReference>
<keyword evidence="1" id="KW-0677">Repeat</keyword>
<dbReference type="PANTHER" id="PTHR24198:SF165">
    <property type="entry name" value="ANKYRIN REPEAT-CONTAINING PROTEIN-RELATED"/>
    <property type="match status" value="1"/>
</dbReference>
<dbReference type="InterPro" id="IPR002110">
    <property type="entry name" value="Ankyrin_rpt"/>
</dbReference>
<evidence type="ECO:0000256" key="2">
    <source>
        <dbReference type="ARBA" id="ARBA00023043"/>
    </source>
</evidence>
<dbReference type="RefSeq" id="WP_080272237.1">
    <property type="nucleotide sequence ID" value="NZ_CP017601.1"/>
</dbReference>
<evidence type="ECO:0000313" key="4">
    <source>
        <dbReference type="Proteomes" id="UP000239239"/>
    </source>
</evidence>
<dbReference type="EMBL" id="PQWY01000010">
    <property type="protein sequence ID" value="PPK31245.1"/>
    <property type="molecule type" value="Genomic_DNA"/>
</dbReference>
<dbReference type="InterPro" id="IPR036770">
    <property type="entry name" value="Ankyrin_rpt-contain_sf"/>
</dbReference>
<accession>A0A2S6F1G6</accession>
<dbReference type="SMART" id="SM00248">
    <property type="entry name" value="ANK"/>
    <property type="match status" value="11"/>
</dbReference>
<dbReference type="InterPro" id="IPR050016">
    <property type="entry name" value="T4SS_AnkX"/>
</dbReference>
<gene>
    <name evidence="3" type="ORF">C3928_04200</name>
</gene>
<dbReference type="PROSITE" id="PS51459">
    <property type="entry name" value="FIDO"/>
    <property type="match status" value="1"/>
</dbReference>
<evidence type="ECO:0000256" key="1">
    <source>
        <dbReference type="ARBA" id="ARBA00022737"/>
    </source>
</evidence>
<reference evidence="3 4" key="1">
    <citation type="submission" date="2018-02" db="EMBL/GenBank/DDBJ databases">
        <title>Draft genome sequences of four Legionella pneumophila clinical strains isolated in Ontario.</title>
        <authorList>
            <person name="Fortuna A."/>
            <person name="Ramnarine R."/>
            <person name="Li A."/>
            <person name="Frantz C."/>
            <person name="Mallo G."/>
        </authorList>
    </citation>
    <scope>NUCLEOTIDE SEQUENCE [LARGE SCALE GENOMIC DNA]</scope>
    <source>
        <strain evidence="3 4">LG61</strain>
    </source>
</reference>
<dbReference type="NCBIfam" id="NF043028">
    <property type="entry name" value="T4SS_AnkX"/>
    <property type="match status" value="1"/>
</dbReference>
<dbReference type="SUPFAM" id="SSF140931">
    <property type="entry name" value="Fic-like"/>
    <property type="match status" value="1"/>
</dbReference>